<dbReference type="PROSITE" id="PS51085">
    <property type="entry name" value="2FE2S_FER_2"/>
    <property type="match status" value="1"/>
</dbReference>
<comment type="similarity">
    <text evidence="4">Belongs to the NqrF family.</text>
</comment>
<dbReference type="EC" id="7.2.1.1" evidence="6"/>
<comment type="catalytic activity">
    <reaction evidence="26">
        <text>a ubiquinone + n Na(+)(in) + NADH + H(+) = a ubiquinol + n Na(+)(out) + NAD(+)</text>
        <dbReference type="Rhea" id="RHEA:47748"/>
        <dbReference type="Rhea" id="RHEA-COMP:9565"/>
        <dbReference type="Rhea" id="RHEA-COMP:9566"/>
        <dbReference type="ChEBI" id="CHEBI:15378"/>
        <dbReference type="ChEBI" id="CHEBI:16389"/>
        <dbReference type="ChEBI" id="CHEBI:17976"/>
        <dbReference type="ChEBI" id="CHEBI:29101"/>
        <dbReference type="ChEBI" id="CHEBI:57540"/>
        <dbReference type="ChEBI" id="CHEBI:57945"/>
        <dbReference type="EC" id="7.2.1.1"/>
    </reaction>
</comment>
<keyword evidence="8" id="KW-0813">Transport</keyword>
<proteinExistence type="inferred from homology"/>
<dbReference type="GO" id="GO:0005886">
    <property type="term" value="C:plasma membrane"/>
    <property type="evidence" value="ECO:0007669"/>
    <property type="project" value="UniProtKB-SubCell"/>
</dbReference>
<dbReference type="PANTHER" id="PTHR43644:SF1">
    <property type="entry name" value="NAD(P)H-FLAVIN REDUCTASE"/>
    <property type="match status" value="1"/>
</dbReference>
<comment type="function">
    <text evidence="2">NQR complex catalyzes the reduction of ubiquinone-1 to ubiquinol by two successive reactions, coupled with the transport of Na(+) ions from the cytoplasm to the periplasm. The first step is catalyzed by NqrF, which accepts electrons from NADH and reduces ubiquinone-1 to ubisemiquinone by a one-electron transfer pathway.</text>
</comment>
<evidence type="ECO:0000256" key="8">
    <source>
        <dbReference type="ARBA" id="ARBA00022448"/>
    </source>
</evidence>
<keyword evidence="15" id="KW-1278">Translocase</keyword>
<evidence type="ECO:0000256" key="25">
    <source>
        <dbReference type="ARBA" id="ARBA00030787"/>
    </source>
</evidence>
<evidence type="ECO:0000256" key="5">
    <source>
        <dbReference type="ARBA" id="ARBA00011309"/>
    </source>
</evidence>
<keyword evidence="9" id="KW-1003">Cell membrane</keyword>
<evidence type="ECO:0000256" key="17">
    <source>
        <dbReference type="ARBA" id="ARBA00023014"/>
    </source>
</evidence>
<evidence type="ECO:0000256" key="7">
    <source>
        <dbReference type="ARBA" id="ARBA00019729"/>
    </source>
</evidence>
<comment type="subcellular location">
    <subcellularLocation>
        <location evidence="3">Cell inner membrane</location>
    </subcellularLocation>
</comment>
<dbReference type="CDD" id="cd06188">
    <property type="entry name" value="NADH_quinone_reductase"/>
    <property type="match status" value="1"/>
</dbReference>
<dbReference type="Gene3D" id="3.40.50.80">
    <property type="entry name" value="Nucleotide-binding domain of ferredoxin-NADP reductase (FNR) module"/>
    <property type="match status" value="1"/>
</dbReference>
<evidence type="ECO:0000256" key="26">
    <source>
        <dbReference type="ARBA" id="ARBA00048891"/>
    </source>
</evidence>
<evidence type="ECO:0000256" key="13">
    <source>
        <dbReference type="ARBA" id="ARBA00022723"/>
    </source>
</evidence>
<evidence type="ECO:0000256" key="4">
    <source>
        <dbReference type="ARBA" id="ARBA00005570"/>
    </source>
</evidence>
<dbReference type="SUPFAM" id="SSF54292">
    <property type="entry name" value="2Fe-2S ferredoxin-like"/>
    <property type="match status" value="1"/>
</dbReference>
<evidence type="ECO:0000259" key="28">
    <source>
        <dbReference type="PROSITE" id="PS51384"/>
    </source>
</evidence>
<keyword evidence="16" id="KW-0408">Iron</keyword>
<dbReference type="Proteomes" id="UP000201838">
    <property type="component" value="Unassembled WGS sequence"/>
</dbReference>
<dbReference type="GO" id="GO:0016655">
    <property type="term" value="F:oxidoreductase activity, acting on NAD(P)H, quinone or similar compound as acceptor"/>
    <property type="evidence" value="ECO:0007669"/>
    <property type="project" value="InterPro"/>
</dbReference>
<keyword evidence="29" id="KW-0560">Oxidoreductase</keyword>
<dbReference type="PROSITE" id="PS51384">
    <property type="entry name" value="FAD_FR"/>
    <property type="match status" value="1"/>
</dbReference>
<evidence type="ECO:0000256" key="21">
    <source>
        <dbReference type="ARBA" id="ARBA00023075"/>
    </source>
</evidence>
<evidence type="ECO:0000256" key="14">
    <source>
        <dbReference type="ARBA" id="ARBA00022827"/>
    </source>
</evidence>
<evidence type="ECO:0000256" key="18">
    <source>
        <dbReference type="ARBA" id="ARBA00023027"/>
    </source>
</evidence>
<comment type="cofactor">
    <cofactor evidence="1">
        <name>FAD</name>
        <dbReference type="ChEBI" id="CHEBI:57692"/>
    </cofactor>
</comment>
<keyword evidence="12" id="KW-0001">2Fe-2S</keyword>
<dbReference type="Pfam" id="PF00111">
    <property type="entry name" value="Fer2"/>
    <property type="match status" value="1"/>
</dbReference>
<keyword evidence="13" id="KW-0479">Metal-binding</keyword>
<keyword evidence="11" id="KW-0285">Flavoprotein</keyword>
<keyword evidence="30" id="KW-1185">Reference proteome</keyword>
<dbReference type="Gene3D" id="2.40.30.10">
    <property type="entry name" value="Translation factors"/>
    <property type="match status" value="1"/>
</dbReference>
<accession>A0A238IUC5</accession>
<dbReference type="Pfam" id="PF00175">
    <property type="entry name" value="NAD_binding_1"/>
    <property type="match status" value="1"/>
</dbReference>
<dbReference type="InterPro" id="IPR017927">
    <property type="entry name" value="FAD-bd_FR_type"/>
</dbReference>
<keyword evidence="23" id="KW-0739">Sodium transport</keyword>
<dbReference type="PANTHER" id="PTHR43644">
    <property type="entry name" value="NA(+)-TRANSLOCATING NADH-QUINONE REDUCTASE SUBUNIT"/>
    <property type="match status" value="1"/>
</dbReference>
<dbReference type="InterPro" id="IPR001709">
    <property type="entry name" value="Flavoprot_Pyr_Nucl_cyt_Rdtase"/>
</dbReference>
<evidence type="ECO:0000256" key="10">
    <source>
        <dbReference type="ARBA" id="ARBA00022519"/>
    </source>
</evidence>
<evidence type="ECO:0000259" key="27">
    <source>
        <dbReference type="PROSITE" id="PS51085"/>
    </source>
</evidence>
<evidence type="ECO:0000256" key="15">
    <source>
        <dbReference type="ARBA" id="ARBA00022967"/>
    </source>
</evidence>
<name>A0A238IUC5_9RHOB</name>
<dbReference type="NCBIfam" id="TIGR01941">
    <property type="entry name" value="nqrF"/>
    <property type="match status" value="1"/>
</dbReference>
<dbReference type="InterPro" id="IPR010205">
    <property type="entry name" value="NqrF"/>
</dbReference>
<dbReference type="CDD" id="cd00207">
    <property type="entry name" value="fer2"/>
    <property type="match status" value="1"/>
</dbReference>
<dbReference type="GO" id="GO:0046872">
    <property type="term" value="F:metal ion binding"/>
    <property type="evidence" value="ECO:0007669"/>
    <property type="project" value="UniProtKB-KW"/>
</dbReference>
<evidence type="ECO:0000313" key="29">
    <source>
        <dbReference type="EMBL" id="SMX21989.1"/>
    </source>
</evidence>
<keyword evidence="18" id="KW-0520">NAD</keyword>
<dbReference type="InterPro" id="IPR008333">
    <property type="entry name" value="Cbr1-like_FAD-bd_dom"/>
</dbReference>
<reference evidence="30" key="1">
    <citation type="submission" date="2017-05" db="EMBL/GenBank/DDBJ databases">
        <authorList>
            <person name="Rodrigo-Torres L."/>
            <person name="Arahal R. D."/>
            <person name="Lucena T."/>
        </authorList>
    </citation>
    <scope>NUCLEOTIDE SEQUENCE [LARGE SCALE GENOMIC DNA]</scope>
    <source>
        <strain evidence="30">CECT 8489</strain>
    </source>
</reference>
<dbReference type="Gene3D" id="3.10.20.30">
    <property type="match status" value="1"/>
</dbReference>
<evidence type="ECO:0000256" key="6">
    <source>
        <dbReference type="ARBA" id="ARBA00013099"/>
    </source>
</evidence>
<dbReference type="AlphaFoldDB" id="A0A238IUC5"/>
<comment type="subunit">
    <text evidence="5">Composed of six subunits; NqrA, NqrB, NqrC, NqrD, NqrE and NqrF.</text>
</comment>
<dbReference type="SUPFAM" id="SSF52343">
    <property type="entry name" value="Ferredoxin reductase-like, C-terminal NADP-linked domain"/>
    <property type="match status" value="1"/>
</dbReference>
<keyword evidence="14" id="KW-0274">FAD</keyword>
<dbReference type="GO" id="GO:0051537">
    <property type="term" value="F:2 iron, 2 sulfur cluster binding"/>
    <property type="evidence" value="ECO:0007669"/>
    <property type="project" value="UniProtKB-KW"/>
</dbReference>
<evidence type="ECO:0000256" key="1">
    <source>
        <dbReference type="ARBA" id="ARBA00001974"/>
    </source>
</evidence>
<dbReference type="Pfam" id="PF00970">
    <property type="entry name" value="FAD_binding_6"/>
    <property type="match status" value="1"/>
</dbReference>
<dbReference type="InterPro" id="IPR039261">
    <property type="entry name" value="FNR_nucleotide-bd"/>
</dbReference>
<keyword evidence="10" id="KW-0997">Cell inner membrane</keyword>
<keyword evidence="22" id="KW-0472">Membrane</keyword>
<evidence type="ECO:0000256" key="23">
    <source>
        <dbReference type="ARBA" id="ARBA00023201"/>
    </source>
</evidence>
<gene>
    <name evidence="29" type="primary">nqrF</name>
    <name evidence="29" type="ORF">BOA8489_00076</name>
</gene>
<dbReference type="InterPro" id="IPR017938">
    <property type="entry name" value="Riboflavin_synthase-like_b-brl"/>
</dbReference>
<evidence type="ECO:0000256" key="12">
    <source>
        <dbReference type="ARBA" id="ARBA00022714"/>
    </source>
</evidence>
<dbReference type="EMBL" id="FXXQ01000001">
    <property type="protein sequence ID" value="SMX21989.1"/>
    <property type="molecule type" value="Genomic_DNA"/>
</dbReference>
<dbReference type="FunFam" id="3.40.50.80:FF:000014">
    <property type="entry name" value="Na(+)-translocating NADH-quinone reductase subunit F"/>
    <property type="match status" value="1"/>
</dbReference>
<dbReference type="OrthoDB" id="9806195at2"/>
<evidence type="ECO:0000256" key="2">
    <source>
        <dbReference type="ARBA" id="ARBA00002972"/>
    </source>
</evidence>
<organism evidence="29 30">
    <name type="scientific">Boseongicola aestuarii</name>
    <dbReference type="NCBI Taxonomy" id="1470561"/>
    <lineage>
        <taxon>Bacteria</taxon>
        <taxon>Pseudomonadati</taxon>
        <taxon>Pseudomonadota</taxon>
        <taxon>Alphaproteobacteria</taxon>
        <taxon>Rhodobacterales</taxon>
        <taxon>Paracoccaceae</taxon>
        <taxon>Boseongicola</taxon>
    </lineage>
</organism>
<evidence type="ECO:0000256" key="19">
    <source>
        <dbReference type="ARBA" id="ARBA00023053"/>
    </source>
</evidence>
<protein>
    <recommendedName>
        <fullName evidence="7">Na(+)-translocating NADH-quinone reductase subunit F</fullName>
        <ecNumber evidence="6">7.2.1.1</ecNumber>
    </recommendedName>
    <alternativeName>
        <fullName evidence="25">NQR complex subunit F</fullName>
    </alternativeName>
    <alternativeName>
        <fullName evidence="24">NQR-1 subunit F</fullName>
    </alternativeName>
</protein>
<evidence type="ECO:0000256" key="20">
    <source>
        <dbReference type="ARBA" id="ARBA00023065"/>
    </source>
</evidence>
<dbReference type="SUPFAM" id="SSF63380">
    <property type="entry name" value="Riboflavin synthase domain-like"/>
    <property type="match status" value="1"/>
</dbReference>
<evidence type="ECO:0000256" key="9">
    <source>
        <dbReference type="ARBA" id="ARBA00022475"/>
    </source>
</evidence>
<dbReference type="InterPro" id="IPR012675">
    <property type="entry name" value="Beta-grasp_dom_sf"/>
</dbReference>
<feature type="domain" description="FAD-binding FR-type" evidence="28">
    <location>
        <begin position="128"/>
        <end position="268"/>
    </location>
</feature>
<evidence type="ECO:0000313" key="30">
    <source>
        <dbReference type="Proteomes" id="UP000201838"/>
    </source>
</evidence>
<keyword evidence="21" id="KW-0830">Ubiquinone</keyword>
<sequence>MINILSGSVFLIVLVCVLTALVILARAFLMPDRLVLISVNGQKTIEARTGQKLLTALNDNGVLVPSACAGAGTCGLCRVKIAEGAPDALPIETARLTRAELREGTHLACQVTMRDDMAVDVAEDLLGAEAFVLPVASTRQLTPLIREVVLQLPEDERPDIRAGAFIQVTAPPFTLEYADIPVRDAFQDAWAPLRGLRVMTDSEVTRAYSISNRPTDTEAGRLVLNIRLALPPPSVKDAPPGVVSSWLFSLCEGDPVKVSGPFGTFRAMDTDREMVFIGGGVGMAPLRAMIFDQLEGRAATRKMTFWYGARSVADLFYVEEFDALAAAHQNFDWTVALSDPAPDDNWTGAVGFVHTVALQNYLGQHPAPEDCEYYLCGPPLMIRAVLSMLDELGVDEDNIHNDDFGV</sequence>
<keyword evidence="17" id="KW-0411">Iron-sulfur</keyword>
<evidence type="ECO:0000256" key="16">
    <source>
        <dbReference type="ARBA" id="ARBA00023004"/>
    </source>
</evidence>
<feature type="domain" description="2Fe-2S ferredoxin-type" evidence="27">
    <location>
        <begin position="33"/>
        <end position="125"/>
    </location>
</feature>
<evidence type="ECO:0000256" key="24">
    <source>
        <dbReference type="ARBA" id="ARBA00030032"/>
    </source>
</evidence>
<dbReference type="InterPro" id="IPR001041">
    <property type="entry name" value="2Fe-2S_ferredoxin-type"/>
</dbReference>
<dbReference type="InterPro" id="IPR036010">
    <property type="entry name" value="2Fe-2S_ferredoxin-like_sf"/>
</dbReference>
<evidence type="ECO:0000256" key="11">
    <source>
        <dbReference type="ARBA" id="ARBA00022630"/>
    </source>
</evidence>
<evidence type="ECO:0000256" key="22">
    <source>
        <dbReference type="ARBA" id="ARBA00023136"/>
    </source>
</evidence>
<dbReference type="RefSeq" id="WP_093972009.1">
    <property type="nucleotide sequence ID" value="NZ_FXXQ01000001.1"/>
</dbReference>
<keyword evidence="20" id="KW-0406">Ion transport</keyword>
<keyword evidence="19" id="KW-0915">Sodium</keyword>
<dbReference type="InterPro" id="IPR001433">
    <property type="entry name" value="OxRdtase_FAD/NAD-bd"/>
</dbReference>
<dbReference type="GO" id="GO:0006814">
    <property type="term" value="P:sodium ion transport"/>
    <property type="evidence" value="ECO:0007669"/>
    <property type="project" value="UniProtKB-KW"/>
</dbReference>
<evidence type="ECO:0000256" key="3">
    <source>
        <dbReference type="ARBA" id="ARBA00004533"/>
    </source>
</evidence>
<dbReference type="PRINTS" id="PR00371">
    <property type="entry name" value="FPNCR"/>
</dbReference>